<evidence type="ECO:0000313" key="3">
    <source>
        <dbReference type="Proteomes" id="UP000499080"/>
    </source>
</evidence>
<name>A0A4Y2XBQ0_ARAVE</name>
<dbReference type="AlphaFoldDB" id="A0A4Y2XBQ0"/>
<accession>A0A4Y2XBQ0</accession>
<proteinExistence type="predicted"/>
<dbReference type="EMBL" id="BGPR01073995">
    <property type="protein sequence ID" value="GBO46368.1"/>
    <property type="molecule type" value="Genomic_DNA"/>
</dbReference>
<gene>
    <name evidence="2" type="ORF">AVEN_207692_1</name>
    <name evidence="1" type="ORF">AVEN_91242_1</name>
</gene>
<dbReference type="EMBL" id="BGPR01073997">
    <property type="protein sequence ID" value="GBO46374.1"/>
    <property type="molecule type" value="Genomic_DNA"/>
</dbReference>
<dbReference type="Proteomes" id="UP000499080">
    <property type="component" value="Unassembled WGS sequence"/>
</dbReference>
<evidence type="ECO:0000313" key="1">
    <source>
        <dbReference type="EMBL" id="GBO46368.1"/>
    </source>
</evidence>
<organism evidence="2 3">
    <name type="scientific">Araneus ventricosus</name>
    <name type="common">Orbweaver spider</name>
    <name type="synonym">Epeira ventricosa</name>
    <dbReference type="NCBI Taxonomy" id="182803"/>
    <lineage>
        <taxon>Eukaryota</taxon>
        <taxon>Metazoa</taxon>
        <taxon>Ecdysozoa</taxon>
        <taxon>Arthropoda</taxon>
        <taxon>Chelicerata</taxon>
        <taxon>Arachnida</taxon>
        <taxon>Araneae</taxon>
        <taxon>Araneomorphae</taxon>
        <taxon>Entelegynae</taxon>
        <taxon>Araneoidea</taxon>
        <taxon>Araneidae</taxon>
        <taxon>Araneus</taxon>
    </lineage>
</organism>
<comment type="caution">
    <text evidence="2">The sequence shown here is derived from an EMBL/GenBank/DDBJ whole genome shotgun (WGS) entry which is preliminary data.</text>
</comment>
<protein>
    <submittedName>
        <fullName evidence="2">Uncharacterized protein</fullName>
    </submittedName>
</protein>
<keyword evidence="3" id="KW-1185">Reference proteome</keyword>
<sequence>MISFSPQREYITCVQFCRPQREIECKTAIAHSNPKNHTRSLPILSVPLHRGDPRRFASLKSAIDRHTELCFITAKLSYLDLRSTNIINKKKKFHYSATKTERVMELLIS</sequence>
<evidence type="ECO:0000313" key="2">
    <source>
        <dbReference type="EMBL" id="GBO46374.1"/>
    </source>
</evidence>
<reference evidence="2 3" key="1">
    <citation type="journal article" date="2019" name="Sci. Rep.">
        <title>Orb-weaving spider Araneus ventricosus genome elucidates the spidroin gene catalogue.</title>
        <authorList>
            <person name="Kono N."/>
            <person name="Nakamura H."/>
            <person name="Ohtoshi R."/>
            <person name="Moran D.A.P."/>
            <person name="Shinohara A."/>
            <person name="Yoshida Y."/>
            <person name="Fujiwara M."/>
            <person name="Mori M."/>
            <person name="Tomita M."/>
            <person name="Arakawa K."/>
        </authorList>
    </citation>
    <scope>NUCLEOTIDE SEQUENCE [LARGE SCALE GENOMIC DNA]</scope>
</reference>